<gene>
    <name evidence="3" type="ORF">C8N34_101162</name>
</gene>
<protein>
    <submittedName>
        <fullName evidence="3">CTP:molybdopterin cytidylyltransferase MocA</fullName>
    </submittedName>
</protein>
<dbReference type="InterPro" id="IPR029044">
    <property type="entry name" value="Nucleotide-diphossugar_trans"/>
</dbReference>
<dbReference type="SUPFAM" id="SSF53448">
    <property type="entry name" value="Nucleotide-diphospho-sugar transferases"/>
    <property type="match status" value="1"/>
</dbReference>
<evidence type="ECO:0000313" key="3">
    <source>
        <dbReference type="EMBL" id="PTX53250.1"/>
    </source>
</evidence>
<proteinExistence type="predicted"/>
<accession>A0A2T6BAX1</accession>
<evidence type="ECO:0000313" key="4">
    <source>
        <dbReference type="Proteomes" id="UP000244224"/>
    </source>
</evidence>
<dbReference type="Gene3D" id="3.90.550.10">
    <property type="entry name" value="Spore Coat Polysaccharide Biosynthesis Protein SpsA, Chain A"/>
    <property type="match status" value="1"/>
</dbReference>
<organism evidence="3 4">
    <name type="scientific">Gemmobacter caeni</name>
    <dbReference type="NCBI Taxonomy" id="589035"/>
    <lineage>
        <taxon>Bacteria</taxon>
        <taxon>Pseudomonadati</taxon>
        <taxon>Pseudomonadota</taxon>
        <taxon>Alphaproteobacteria</taxon>
        <taxon>Rhodobacterales</taxon>
        <taxon>Paracoccaceae</taxon>
        <taxon>Gemmobacter</taxon>
    </lineage>
</organism>
<keyword evidence="3" id="KW-0548">Nucleotidyltransferase</keyword>
<dbReference type="AlphaFoldDB" id="A0A2T6BAX1"/>
<comment type="caution">
    <text evidence="3">The sequence shown here is derived from an EMBL/GenBank/DDBJ whole genome shotgun (WGS) entry which is preliminary data.</text>
</comment>
<dbReference type="Proteomes" id="UP000244224">
    <property type="component" value="Unassembled WGS sequence"/>
</dbReference>
<dbReference type="PANTHER" id="PTHR43777:SF1">
    <property type="entry name" value="MOLYBDENUM COFACTOR CYTIDYLYLTRANSFERASE"/>
    <property type="match status" value="1"/>
</dbReference>
<dbReference type="PANTHER" id="PTHR43777">
    <property type="entry name" value="MOLYBDENUM COFACTOR CYTIDYLYLTRANSFERASE"/>
    <property type="match status" value="1"/>
</dbReference>
<dbReference type="Pfam" id="PF12804">
    <property type="entry name" value="NTP_transf_3"/>
    <property type="match status" value="1"/>
</dbReference>
<dbReference type="InterPro" id="IPR025877">
    <property type="entry name" value="MobA-like_NTP_Trfase"/>
</dbReference>
<evidence type="ECO:0000259" key="2">
    <source>
        <dbReference type="Pfam" id="PF12804"/>
    </source>
</evidence>
<name>A0A2T6BAX1_9RHOB</name>
<sequence>MLLTTVILAAGASSRMRGGDKLLEVVEGQPLLRRLAEAAIRAGGPVRVVLPADRPERQAVLKGLAVGIVIARDAASGMSASLRAGIAGLDGPVMILPADMPELDQEALRQMQAVQSAAPEAILRGASGDTPGHPVIFPADLLPELARLNGDEGARAVIAAHRGRLRLVPLPGRAALTDLDTPEDWALWRQGR</sequence>
<dbReference type="GO" id="GO:0016779">
    <property type="term" value="F:nucleotidyltransferase activity"/>
    <property type="evidence" value="ECO:0007669"/>
    <property type="project" value="UniProtKB-KW"/>
</dbReference>
<keyword evidence="3" id="KW-0808">Transferase</keyword>
<dbReference type="CDD" id="cd04182">
    <property type="entry name" value="GT_2_like_f"/>
    <property type="match status" value="1"/>
</dbReference>
<feature type="domain" description="MobA-like NTP transferase" evidence="2">
    <location>
        <begin position="6"/>
        <end position="161"/>
    </location>
</feature>
<dbReference type="EMBL" id="QBKP01000001">
    <property type="protein sequence ID" value="PTX53250.1"/>
    <property type="molecule type" value="Genomic_DNA"/>
</dbReference>
<reference evidence="3 4" key="1">
    <citation type="submission" date="2018-04" db="EMBL/GenBank/DDBJ databases">
        <title>Genomic Encyclopedia of Archaeal and Bacterial Type Strains, Phase II (KMG-II): from individual species to whole genera.</title>
        <authorList>
            <person name="Goeker M."/>
        </authorList>
    </citation>
    <scope>NUCLEOTIDE SEQUENCE [LARGE SCALE GENOMIC DNA]</scope>
    <source>
        <strain evidence="3 4">DSM 21823</strain>
    </source>
</reference>
<keyword evidence="1" id="KW-0460">Magnesium</keyword>
<keyword evidence="4" id="KW-1185">Reference proteome</keyword>
<evidence type="ECO:0000256" key="1">
    <source>
        <dbReference type="ARBA" id="ARBA00022842"/>
    </source>
</evidence>